<gene>
    <name evidence="2" type="ORF">PGLA2088_LOCUS39589</name>
</gene>
<feature type="non-terminal residue" evidence="2">
    <location>
        <position position="100"/>
    </location>
</feature>
<protein>
    <submittedName>
        <fullName evidence="2">Uncharacterized protein</fullName>
    </submittedName>
</protein>
<name>A0A813L107_POLGL</name>
<evidence type="ECO:0000313" key="2">
    <source>
        <dbReference type="EMBL" id="CAE8717543.1"/>
    </source>
</evidence>
<dbReference type="EMBL" id="CAJNNW010033175">
    <property type="protein sequence ID" value="CAE8717543.1"/>
    <property type="molecule type" value="Genomic_DNA"/>
</dbReference>
<sequence length="100" mass="11430">MPLQGTPSPLSPDDEKFGKANNEEMLRANLQKQASFTLRFWCDECKTAPFDSTNNCFAFSKQDTHASSCKLRKEFKLLCRTDDMRMAFFQIGAHETREAA</sequence>
<evidence type="ECO:0000256" key="1">
    <source>
        <dbReference type="SAM" id="MobiDB-lite"/>
    </source>
</evidence>
<proteinExistence type="predicted"/>
<comment type="caution">
    <text evidence="2">The sequence shown here is derived from an EMBL/GenBank/DDBJ whole genome shotgun (WGS) entry which is preliminary data.</text>
</comment>
<dbReference type="AlphaFoldDB" id="A0A813L107"/>
<accession>A0A813L107</accession>
<feature type="region of interest" description="Disordered" evidence="1">
    <location>
        <begin position="1"/>
        <end position="21"/>
    </location>
</feature>
<evidence type="ECO:0000313" key="3">
    <source>
        <dbReference type="Proteomes" id="UP000626109"/>
    </source>
</evidence>
<reference evidence="2" key="1">
    <citation type="submission" date="2021-02" db="EMBL/GenBank/DDBJ databases">
        <authorList>
            <person name="Dougan E. K."/>
            <person name="Rhodes N."/>
            <person name="Thang M."/>
            <person name="Chan C."/>
        </authorList>
    </citation>
    <scope>NUCLEOTIDE SEQUENCE</scope>
</reference>
<organism evidence="2 3">
    <name type="scientific">Polarella glacialis</name>
    <name type="common">Dinoflagellate</name>
    <dbReference type="NCBI Taxonomy" id="89957"/>
    <lineage>
        <taxon>Eukaryota</taxon>
        <taxon>Sar</taxon>
        <taxon>Alveolata</taxon>
        <taxon>Dinophyceae</taxon>
        <taxon>Suessiales</taxon>
        <taxon>Suessiaceae</taxon>
        <taxon>Polarella</taxon>
    </lineage>
</organism>
<dbReference type="Proteomes" id="UP000626109">
    <property type="component" value="Unassembled WGS sequence"/>
</dbReference>